<proteinExistence type="predicted"/>
<dbReference type="SUPFAM" id="SSF53448">
    <property type="entry name" value="Nucleotide-diphospho-sugar transferases"/>
    <property type="match status" value="1"/>
</dbReference>
<evidence type="ECO:0000313" key="5">
    <source>
        <dbReference type="Proteomes" id="UP000193685"/>
    </source>
</evidence>
<dbReference type="STRING" id="56484.A0A1Y2FNJ2"/>
<dbReference type="InterPro" id="IPR057688">
    <property type="entry name" value="DUF7928"/>
</dbReference>
<feature type="non-terminal residue" evidence="4">
    <location>
        <position position="1"/>
    </location>
</feature>
<dbReference type="Gene3D" id="3.90.550.10">
    <property type="entry name" value="Spore Coat Polysaccharide Biosynthesis Protein SpsA, Chain A"/>
    <property type="match status" value="1"/>
</dbReference>
<dbReference type="EMBL" id="MCFI01000004">
    <property type="protein sequence ID" value="ORY85562.1"/>
    <property type="molecule type" value="Genomic_DNA"/>
</dbReference>
<dbReference type="RefSeq" id="XP_040727044.1">
    <property type="nucleotide sequence ID" value="XM_040867271.1"/>
</dbReference>
<feature type="domain" description="DUF7928" evidence="3">
    <location>
        <begin position="1"/>
        <end position="151"/>
    </location>
</feature>
<name>A0A1Y2FNJ2_PROLT</name>
<dbReference type="GeneID" id="63783870"/>
<reference evidence="4 5" key="1">
    <citation type="submission" date="2016-07" db="EMBL/GenBank/DDBJ databases">
        <title>Pervasive Adenine N6-methylation of Active Genes in Fungi.</title>
        <authorList>
            <consortium name="DOE Joint Genome Institute"/>
            <person name="Mondo S.J."/>
            <person name="Dannebaum R.O."/>
            <person name="Kuo R.C."/>
            <person name="Labutti K."/>
            <person name="Haridas S."/>
            <person name="Kuo A."/>
            <person name="Salamov A."/>
            <person name="Ahrendt S.R."/>
            <person name="Lipzen A."/>
            <person name="Sullivan W."/>
            <person name="Andreopoulos W.B."/>
            <person name="Clum A."/>
            <person name="Lindquist E."/>
            <person name="Daum C."/>
            <person name="Ramamoorthy G.K."/>
            <person name="Gryganskyi A."/>
            <person name="Culley D."/>
            <person name="Magnuson J.K."/>
            <person name="James T.Y."/>
            <person name="O'Malley M.A."/>
            <person name="Stajich J.E."/>
            <person name="Spatafora J.W."/>
            <person name="Visel A."/>
            <person name="Grigoriev I.V."/>
        </authorList>
    </citation>
    <scope>NUCLEOTIDE SEQUENCE [LARGE SCALE GENOMIC DNA]</scope>
    <source>
        <strain evidence="4 5">12-1054</strain>
    </source>
</reference>
<dbReference type="Pfam" id="PF13632">
    <property type="entry name" value="Glyco_trans_2_3"/>
    <property type="match status" value="1"/>
</dbReference>
<protein>
    <submittedName>
        <fullName evidence="4">Glycosyl transferase family group 2-domain-containing protein</fullName>
    </submittedName>
</protein>
<dbReference type="PANTHER" id="PTHR35408">
    <property type="entry name" value="CHROMOSOME 15, WHOLE GENOME SHOTGUN SEQUENCE"/>
    <property type="match status" value="1"/>
</dbReference>
<dbReference type="Pfam" id="PF25550">
    <property type="entry name" value="DUF7928"/>
    <property type="match status" value="1"/>
</dbReference>
<comment type="caution">
    <text evidence="4">The sequence shown here is derived from an EMBL/GenBank/DDBJ whole genome shotgun (WGS) entry which is preliminary data.</text>
</comment>
<keyword evidence="1" id="KW-0812">Transmembrane</keyword>
<feature type="transmembrane region" description="Helical" evidence="1">
    <location>
        <begin position="221"/>
        <end position="244"/>
    </location>
</feature>
<feature type="domain" description="Glycosyltransferase 2-like" evidence="2">
    <location>
        <begin position="420"/>
        <end position="628"/>
    </location>
</feature>
<feature type="transmembrane region" description="Helical" evidence="1">
    <location>
        <begin position="181"/>
        <end position="201"/>
    </location>
</feature>
<feature type="transmembrane region" description="Helical" evidence="1">
    <location>
        <begin position="608"/>
        <end position="631"/>
    </location>
</feature>
<accession>A0A1Y2FNJ2</accession>
<dbReference type="OrthoDB" id="38531at2759"/>
<feature type="transmembrane region" description="Helical" evidence="1">
    <location>
        <begin position="651"/>
        <end position="670"/>
    </location>
</feature>
<feature type="transmembrane region" description="Helical" evidence="1">
    <location>
        <begin position="771"/>
        <end position="792"/>
    </location>
</feature>
<keyword evidence="1" id="KW-1133">Transmembrane helix</keyword>
<evidence type="ECO:0000313" key="4">
    <source>
        <dbReference type="EMBL" id="ORY85562.1"/>
    </source>
</evidence>
<sequence length="794" mass="89707">DLVVRHIHKQCRSRGWVSDASCTGVTVRTAGESFLSFPQVNEEETERIDLAKMAQQLKCEVLIVAKTRLFSRIISQLVPTAEMMRVDDDINLQIVDTIEDIDKIRHGHFAALVREPGLLLVWSNVVAAVVPHAERIEERLVHTLWDNNTKKALLPTVVETSNEVEDIDLEAAKDIDERPNLVIVSALIAGAIILLAWFVAVNIKKLVIEIRVDGNMTRLALLAYVPFTYLWTSFFAIVLTGFLFQVFGPISQMSSNSRFYSALPPKRLTENLPDITIQCPVYKESLDQVIMPTVASLKMAVATYESQGGRAFLFFNDDGMQLLDEEEREARQKFYLANDIAWVARPAHGKDGFVRAGRFKKASNMNYCLNLSMLVEDEMDAQEDSGRVLDAEAALAVALEKSESFGPRAEGAGDIRIGELILLIDSDTRVPTDCLIDAASEFALSPSLGILQHASGVMQVTHDFWENGITHFTNGIYFAIRYACASGDASPFVGHNAFLRWAAIQEIAHETKQGLQQWWSEEHVSEDFEMSLKIQMKGYIVRLAAYSNGEFKEGVSLTVYDELARWQKYAYGCSELVFNPFKDWFRKGPITPIFRLFLRSNMKSFAKFTMMAYIATYYAIAVGAGLTIINYFVMGWFSSTVDQFYVQSFDLFVPIIIVFNVVWPFVNAFLRFRVKEASFFKALLENYKWGMMMSVFMGGLSIHLTTALLSHLFSINVNWGATSKTLENSSFSREIPKIWKQFRWMYLFLFILVAMMIAIAFGVPEDWKITGLVPTICLAWLIVTHALLPVALNP</sequence>
<evidence type="ECO:0000259" key="3">
    <source>
        <dbReference type="Pfam" id="PF25550"/>
    </source>
</evidence>
<dbReference type="GO" id="GO:0016740">
    <property type="term" value="F:transferase activity"/>
    <property type="evidence" value="ECO:0007669"/>
    <property type="project" value="UniProtKB-KW"/>
</dbReference>
<evidence type="ECO:0000256" key="1">
    <source>
        <dbReference type="SAM" id="Phobius"/>
    </source>
</evidence>
<keyword evidence="4" id="KW-0808">Transferase</keyword>
<feature type="non-terminal residue" evidence="4">
    <location>
        <position position="794"/>
    </location>
</feature>
<evidence type="ECO:0000259" key="2">
    <source>
        <dbReference type="Pfam" id="PF13632"/>
    </source>
</evidence>
<dbReference type="AlphaFoldDB" id="A0A1Y2FNJ2"/>
<dbReference type="OMA" id="GSAWIFT"/>
<dbReference type="InterPro" id="IPR001173">
    <property type="entry name" value="Glyco_trans_2-like"/>
</dbReference>
<keyword evidence="1" id="KW-0472">Membrane</keyword>
<dbReference type="InterPro" id="IPR029044">
    <property type="entry name" value="Nucleotide-diphossugar_trans"/>
</dbReference>
<gene>
    <name evidence="4" type="ORF">BCR37DRAFT_337663</name>
</gene>
<dbReference type="PANTHER" id="PTHR35408:SF2">
    <property type="entry name" value="GLYCOSYLTRANSFERASE 2-LIKE DOMAIN-CONTAINING PROTEIN"/>
    <property type="match status" value="1"/>
</dbReference>
<organism evidence="4 5">
    <name type="scientific">Protomyces lactucae-debilis</name>
    <dbReference type="NCBI Taxonomy" id="2754530"/>
    <lineage>
        <taxon>Eukaryota</taxon>
        <taxon>Fungi</taxon>
        <taxon>Dikarya</taxon>
        <taxon>Ascomycota</taxon>
        <taxon>Taphrinomycotina</taxon>
        <taxon>Taphrinomycetes</taxon>
        <taxon>Taphrinales</taxon>
        <taxon>Protomycetaceae</taxon>
        <taxon>Protomyces</taxon>
    </lineage>
</organism>
<keyword evidence="5" id="KW-1185">Reference proteome</keyword>
<feature type="transmembrane region" description="Helical" evidence="1">
    <location>
        <begin position="744"/>
        <end position="764"/>
    </location>
</feature>
<feature type="transmembrane region" description="Helical" evidence="1">
    <location>
        <begin position="691"/>
        <end position="713"/>
    </location>
</feature>
<dbReference type="Proteomes" id="UP000193685">
    <property type="component" value="Unassembled WGS sequence"/>
</dbReference>